<organism evidence="1 2">
    <name type="scientific">Araneus ventricosus</name>
    <name type="common">Orbweaver spider</name>
    <name type="synonym">Epeira ventricosa</name>
    <dbReference type="NCBI Taxonomy" id="182803"/>
    <lineage>
        <taxon>Eukaryota</taxon>
        <taxon>Metazoa</taxon>
        <taxon>Ecdysozoa</taxon>
        <taxon>Arthropoda</taxon>
        <taxon>Chelicerata</taxon>
        <taxon>Arachnida</taxon>
        <taxon>Araneae</taxon>
        <taxon>Araneomorphae</taxon>
        <taxon>Entelegynae</taxon>
        <taxon>Araneoidea</taxon>
        <taxon>Araneidae</taxon>
        <taxon>Araneus</taxon>
    </lineage>
</organism>
<name>A0A4Y2UMN4_ARAVE</name>
<evidence type="ECO:0000313" key="1">
    <source>
        <dbReference type="EMBL" id="GBO13381.1"/>
    </source>
</evidence>
<sequence length="91" mass="10334">MRRTSKVHRRKEENMQRAETLRIKLCLSKVLLFITASAKDLSLTQPLSPVNICIQMQHQDMLSSASTKNISSGKTLLPTTEFSMFLLSCHL</sequence>
<protein>
    <submittedName>
        <fullName evidence="1">Uncharacterized protein</fullName>
    </submittedName>
</protein>
<proteinExistence type="predicted"/>
<reference evidence="1 2" key="1">
    <citation type="journal article" date="2019" name="Sci. Rep.">
        <title>Orb-weaving spider Araneus ventricosus genome elucidates the spidroin gene catalogue.</title>
        <authorList>
            <person name="Kono N."/>
            <person name="Nakamura H."/>
            <person name="Ohtoshi R."/>
            <person name="Moran D.A.P."/>
            <person name="Shinohara A."/>
            <person name="Yoshida Y."/>
            <person name="Fujiwara M."/>
            <person name="Mori M."/>
            <person name="Tomita M."/>
            <person name="Arakawa K."/>
        </authorList>
    </citation>
    <scope>NUCLEOTIDE SEQUENCE [LARGE SCALE GENOMIC DNA]</scope>
</reference>
<dbReference type="AlphaFoldDB" id="A0A4Y2UMN4"/>
<comment type="caution">
    <text evidence="1">The sequence shown here is derived from an EMBL/GenBank/DDBJ whole genome shotgun (WGS) entry which is preliminary data.</text>
</comment>
<gene>
    <name evidence="1" type="ORF">AVEN_168830_1</name>
</gene>
<evidence type="ECO:0000313" key="2">
    <source>
        <dbReference type="Proteomes" id="UP000499080"/>
    </source>
</evidence>
<keyword evidence="2" id="KW-1185">Reference proteome</keyword>
<feature type="non-terminal residue" evidence="1">
    <location>
        <position position="91"/>
    </location>
</feature>
<dbReference type="Proteomes" id="UP000499080">
    <property type="component" value="Unassembled WGS sequence"/>
</dbReference>
<accession>A0A4Y2UMN4</accession>
<dbReference type="EMBL" id="BGPR01037710">
    <property type="protein sequence ID" value="GBO13381.1"/>
    <property type="molecule type" value="Genomic_DNA"/>
</dbReference>